<dbReference type="AlphaFoldDB" id="A0A7R8XET3"/>
<dbReference type="EMBL" id="CAJPEV010001134">
    <property type="protein sequence ID" value="CAG0890932.1"/>
    <property type="molecule type" value="Genomic_DNA"/>
</dbReference>
<gene>
    <name evidence="1" type="ORF">DSTB1V02_LOCUS6292</name>
</gene>
<dbReference type="Gene3D" id="3.40.50.300">
    <property type="entry name" value="P-loop containing nucleotide triphosphate hydrolases"/>
    <property type="match status" value="1"/>
</dbReference>
<sequence length="1038" mass="118521">MADSEKSEDVGPFVPQVPDSPIHYPENDIAQVQEMCQFCDQLKELTSRTEFEHLDGLNILDSLVVYMGADIEEPLRKAVEKYMMEQYPRVGEMQYSLPSCNIWRNKHARRLLSQPQTECGDESDISPDYEAMVVLFDRIKAICQGKPSLTIADNKWCATIITKDDIKGPENLECFLKDNGVKFPDTGANFTKSAKKIYNSIFSLQVCISSSIDVPRTHHWDFTVRSSDDALEKALCILTPDQKSAVESQSKFVFIAGGSGTGKTLVLQERAIQCSKEDNAEVLVVNFAGGLLTNYYRKLFKGEKKIEVVDRRNEDVEDDLETFKNFLEKYVLSKIPNGIRGTWEWKVTGTTTHDNSLPIVVVTECEMMGCHLKNMTVVVDFPQSQWVNYIRMVVATGKDNKILLIEEDELTTGKFSAVKKDIPSKNIRRVNPSEDLYLELRRGWKQNKKKAIDCLEDDSFSLANSPPPPPVMELNRDRAKGEDEEEIEEMLSHRLSGIFGYPASGKSRKLDRVIERVIRNRGRVLLFHWGSPLSRELFRQRWKNEEYVKLIEENVAVGEEIGDTKSRFENLLAFENALTQCVKYVPRWENNKLTEIFMLLVRRGPMVVIVEDCPILKVMEDEQMIERIVKLLKKKKKKLILSFTSHSENANNISLEKVMEVLRKNRSCNVIQLQTQPTDMKLIRHIEGNETSTVLKLNAKSLYTISTPSATVSGKILYMKPCYDCSGQHWGYHCKGRQDCAPFIKINERVLSLLLDFALSNIHDDEEPYVLVSNESLLSFLKTTHASLSQVHFLHPREFWGCEATVIISINITDEWLLEVISRSRVQFIVIDSIPSHTELWNTMLEEKRIEPMEKKFPMNLSLLNGDALLLDEKGKFLEYPTWDEAGNRIGEEAVGRGDFLDEITGKILSLEKETWEAIKNDLSPSSSSPFTDWGYCYYSERKGVVPRFDEKENKKILESLGQKGVEWTYEHNPPVPLETKRIESGFEGEILQSLSLWMTGSLLHLHLLKVLPSVISLRHFLSFTPDVGVFASASGLS</sequence>
<dbReference type="Proteomes" id="UP000677054">
    <property type="component" value="Unassembled WGS sequence"/>
</dbReference>
<evidence type="ECO:0000313" key="1">
    <source>
        <dbReference type="EMBL" id="CAD7246442.1"/>
    </source>
</evidence>
<keyword evidence="2" id="KW-1185">Reference proteome</keyword>
<reference evidence="1" key="1">
    <citation type="submission" date="2020-11" db="EMBL/GenBank/DDBJ databases">
        <authorList>
            <person name="Tran Van P."/>
        </authorList>
    </citation>
    <scope>NUCLEOTIDE SEQUENCE</scope>
</reference>
<name>A0A7R8XET3_9CRUS</name>
<dbReference type="InterPro" id="IPR027417">
    <property type="entry name" value="P-loop_NTPase"/>
</dbReference>
<dbReference type="SUPFAM" id="SSF52540">
    <property type="entry name" value="P-loop containing nucleoside triphosphate hydrolases"/>
    <property type="match status" value="1"/>
</dbReference>
<proteinExistence type="predicted"/>
<dbReference type="EMBL" id="LR900651">
    <property type="protein sequence ID" value="CAD7246442.1"/>
    <property type="molecule type" value="Genomic_DNA"/>
</dbReference>
<evidence type="ECO:0000313" key="2">
    <source>
        <dbReference type="Proteomes" id="UP000677054"/>
    </source>
</evidence>
<accession>A0A7R8XET3</accession>
<organism evidence="1">
    <name type="scientific">Darwinula stevensoni</name>
    <dbReference type="NCBI Taxonomy" id="69355"/>
    <lineage>
        <taxon>Eukaryota</taxon>
        <taxon>Metazoa</taxon>
        <taxon>Ecdysozoa</taxon>
        <taxon>Arthropoda</taxon>
        <taxon>Crustacea</taxon>
        <taxon>Oligostraca</taxon>
        <taxon>Ostracoda</taxon>
        <taxon>Podocopa</taxon>
        <taxon>Podocopida</taxon>
        <taxon>Darwinulocopina</taxon>
        <taxon>Darwinuloidea</taxon>
        <taxon>Darwinulidae</taxon>
        <taxon>Darwinula</taxon>
    </lineage>
</organism>
<protein>
    <submittedName>
        <fullName evidence="1">Uncharacterized protein</fullName>
    </submittedName>
</protein>